<organism evidence="1 2">
    <name type="scientific">Striga asiatica</name>
    <name type="common">Asiatic witchweed</name>
    <name type="synonym">Buchnera asiatica</name>
    <dbReference type="NCBI Taxonomy" id="4170"/>
    <lineage>
        <taxon>Eukaryota</taxon>
        <taxon>Viridiplantae</taxon>
        <taxon>Streptophyta</taxon>
        <taxon>Embryophyta</taxon>
        <taxon>Tracheophyta</taxon>
        <taxon>Spermatophyta</taxon>
        <taxon>Magnoliopsida</taxon>
        <taxon>eudicotyledons</taxon>
        <taxon>Gunneridae</taxon>
        <taxon>Pentapetalae</taxon>
        <taxon>asterids</taxon>
        <taxon>lamiids</taxon>
        <taxon>Lamiales</taxon>
        <taxon>Orobanchaceae</taxon>
        <taxon>Buchnereae</taxon>
        <taxon>Striga</taxon>
    </lineage>
</organism>
<protein>
    <submittedName>
        <fullName evidence="1">Amidohydrolase 2</fullName>
    </submittedName>
</protein>
<dbReference type="GO" id="GO:0016787">
    <property type="term" value="F:hydrolase activity"/>
    <property type="evidence" value="ECO:0007669"/>
    <property type="project" value="UniProtKB-KW"/>
</dbReference>
<keyword evidence="2" id="KW-1185">Reference proteome</keyword>
<reference evidence="2" key="1">
    <citation type="journal article" date="2019" name="Curr. Biol.">
        <title>Genome Sequence of Striga asiatica Provides Insight into the Evolution of Plant Parasitism.</title>
        <authorList>
            <person name="Yoshida S."/>
            <person name="Kim S."/>
            <person name="Wafula E.K."/>
            <person name="Tanskanen J."/>
            <person name="Kim Y.M."/>
            <person name="Honaas L."/>
            <person name="Yang Z."/>
            <person name="Spallek T."/>
            <person name="Conn C.E."/>
            <person name="Ichihashi Y."/>
            <person name="Cheong K."/>
            <person name="Cui S."/>
            <person name="Der J.P."/>
            <person name="Gundlach H."/>
            <person name="Jiao Y."/>
            <person name="Hori C."/>
            <person name="Ishida J.K."/>
            <person name="Kasahara H."/>
            <person name="Kiba T."/>
            <person name="Kim M.S."/>
            <person name="Koo N."/>
            <person name="Laohavisit A."/>
            <person name="Lee Y.H."/>
            <person name="Lumba S."/>
            <person name="McCourt P."/>
            <person name="Mortimer J.C."/>
            <person name="Mutuku J.M."/>
            <person name="Nomura T."/>
            <person name="Sasaki-Sekimoto Y."/>
            <person name="Seto Y."/>
            <person name="Wang Y."/>
            <person name="Wakatake T."/>
            <person name="Sakakibara H."/>
            <person name="Demura T."/>
            <person name="Yamaguchi S."/>
            <person name="Yoneyama K."/>
            <person name="Manabe R.I."/>
            <person name="Nelson D.C."/>
            <person name="Schulman A.H."/>
            <person name="Timko M.P."/>
            <person name="dePamphilis C.W."/>
            <person name="Choi D."/>
            <person name="Shirasu K."/>
        </authorList>
    </citation>
    <scope>NUCLEOTIDE SEQUENCE [LARGE SCALE GENOMIC DNA]</scope>
    <source>
        <strain evidence="2">cv. UVA1</strain>
    </source>
</reference>
<evidence type="ECO:0000313" key="2">
    <source>
        <dbReference type="Proteomes" id="UP000325081"/>
    </source>
</evidence>
<keyword evidence="1" id="KW-0378">Hydrolase</keyword>
<accession>A0A5A7QH33</accession>
<proteinExistence type="predicted"/>
<comment type="caution">
    <text evidence="1">The sequence shown here is derived from an EMBL/GenBank/DDBJ whole genome shotgun (WGS) entry which is preliminary data.</text>
</comment>
<evidence type="ECO:0000313" key="1">
    <source>
        <dbReference type="EMBL" id="GER44268.1"/>
    </source>
</evidence>
<dbReference type="EMBL" id="BKCP01006860">
    <property type="protein sequence ID" value="GER44268.1"/>
    <property type="molecule type" value="Genomic_DNA"/>
</dbReference>
<sequence length="104" mass="12112">MAIHARVVLSELELYVIALKPLCLFHHVEKPSPGSRDKPHQHSTSLLLFTHFILPNKKQQQSHAKPSPCIPPDREFPSYVTALRRPFSLQRRLSRVAKQHTYRR</sequence>
<gene>
    <name evidence="1" type="ORF">STAS_21169</name>
</gene>
<name>A0A5A7QH33_STRAF</name>
<dbReference type="AlphaFoldDB" id="A0A5A7QH33"/>
<dbReference type="Proteomes" id="UP000325081">
    <property type="component" value="Unassembled WGS sequence"/>
</dbReference>